<dbReference type="Proteomes" id="UP000828390">
    <property type="component" value="Unassembled WGS sequence"/>
</dbReference>
<feature type="region of interest" description="Disordered" evidence="1">
    <location>
        <begin position="218"/>
        <end position="245"/>
    </location>
</feature>
<organism evidence="2 3">
    <name type="scientific">Dreissena polymorpha</name>
    <name type="common">Zebra mussel</name>
    <name type="synonym">Mytilus polymorpha</name>
    <dbReference type="NCBI Taxonomy" id="45954"/>
    <lineage>
        <taxon>Eukaryota</taxon>
        <taxon>Metazoa</taxon>
        <taxon>Spiralia</taxon>
        <taxon>Lophotrochozoa</taxon>
        <taxon>Mollusca</taxon>
        <taxon>Bivalvia</taxon>
        <taxon>Autobranchia</taxon>
        <taxon>Heteroconchia</taxon>
        <taxon>Euheterodonta</taxon>
        <taxon>Imparidentia</taxon>
        <taxon>Neoheterodontei</taxon>
        <taxon>Myida</taxon>
        <taxon>Dreissenoidea</taxon>
        <taxon>Dreissenidae</taxon>
        <taxon>Dreissena</taxon>
    </lineage>
</organism>
<dbReference type="EMBL" id="JAIWYP010000003">
    <property type="protein sequence ID" value="KAH3859554.1"/>
    <property type="molecule type" value="Genomic_DNA"/>
</dbReference>
<gene>
    <name evidence="2" type="ORF">DPMN_102371</name>
</gene>
<evidence type="ECO:0000256" key="1">
    <source>
        <dbReference type="SAM" id="MobiDB-lite"/>
    </source>
</evidence>
<reference evidence="2" key="1">
    <citation type="journal article" date="2019" name="bioRxiv">
        <title>The Genome of the Zebra Mussel, Dreissena polymorpha: A Resource for Invasive Species Research.</title>
        <authorList>
            <person name="McCartney M.A."/>
            <person name="Auch B."/>
            <person name="Kono T."/>
            <person name="Mallez S."/>
            <person name="Zhang Y."/>
            <person name="Obille A."/>
            <person name="Becker A."/>
            <person name="Abrahante J.E."/>
            <person name="Garbe J."/>
            <person name="Badalamenti J.P."/>
            <person name="Herman A."/>
            <person name="Mangelson H."/>
            <person name="Liachko I."/>
            <person name="Sullivan S."/>
            <person name="Sone E.D."/>
            <person name="Koren S."/>
            <person name="Silverstein K.A.T."/>
            <person name="Beckman K.B."/>
            <person name="Gohl D.M."/>
        </authorList>
    </citation>
    <scope>NUCLEOTIDE SEQUENCE</scope>
    <source>
        <strain evidence="2">Duluth1</strain>
        <tissue evidence="2">Whole animal</tissue>
    </source>
</reference>
<proteinExistence type="predicted"/>
<reference evidence="2" key="2">
    <citation type="submission" date="2020-11" db="EMBL/GenBank/DDBJ databases">
        <authorList>
            <person name="McCartney M.A."/>
            <person name="Auch B."/>
            <person name="Kono T."/>
            <person name="Mallez S."/>
            <person name="Becker A."/>
            <person name="Gohl D.M."/>
            <person name="Silverstein K.A.T."/>
            <person name="Koren S."/>
            <person name="Bechman K.B."/>
            <person name="Herman A."/>
            <person name="Abrahante J.E."/>
            <person name="Garbe J."/>
        </authorList>
    </citation>
    <scope>NUCLEOTIDE SEQUENCE</scope>
    <source>
        <strain evidence="2">Duluth1</strain>
        <tissue evidence="2">Whole animal</tissue>
    </source>
</reference>
<dbReference type="AlphaFoldDB" id="A0A9D4LKU3"/>
<sequence>MKTAKPWRPFNNKTNLLTKFHKDWTRNVPSTALTRKTAPPTGDHVFQRTGTTFELNQNIIKKTILTNFELYRGIIGTNLLTKFHEDRTRNVASREFTWKTATPTGGHVVFFTYFELDRDLIGTKLLTKFHEDRTRNVASSVFTRFLNRQIKKTAPPTGGHIFQWTRTTFELNQDIIKTRFQDSSFELDRDLIGTKVLTKFHKDRTRNVASRVFKNKCERTDRRTKTDHKSSPEQSGDLKRIQHGRPELLYKKEVNTGVQNYHTNKSSAVRDICAPNRL</sequence>
<evidence type="ECO:0000313" key="2">
    <source>
        <dbReference type="EMBL" id="KAH3859554.1"/>
    </source>
</evidence>
<protein>
    <submittedName>
        <fullName evidence="2">Uncharacterized protein</fullName>
    </submittedName>
</protein>
<keyword evidence="3" id="KW-1185">Reference proteome</keyword>
<accession>A0A9D4LKU3</accession>
<evidence type="ECO:0000313" key="3">
    <source>
        <dbReference type="Proteomes" id="UP000828390"/>
    </source>
</evidence>
<comment type="caution">
    <text evidence="2">The sequence shown here is derived from an EMBL/GenBank/DDBJ whole genome shotgun (WGS) entry which is preliminary data.</text>
</comment>
<name>A0A9D4LKU3_DREPO</name>